<evidence type="ECO:0000256" key="1">
    <source>
        <dbReference type="ARBA" id="ARBA00004123"/>
    </source>
</evidence>
<evidence type="ECO:0000256" key="5">
    <source>
        <dbReference type="ARBA" id="ARBA00023242"/>
    </source>
</evidence>
<keyword evidence="4" id="KW-0963">Cytoplasm</keyword>
<name>A0A8H3J657_9LECA</name>
<dbReference type="GO" id="GO:0005634">
    <property type="term" value="C:nucleus"/>
    <property type="evidence" value="ECO:0007669"/>
    <property type="project" value="UniProtKB-SubCell"/>
</dbReference>
<organism evidence="7 8">
    <name type="scientific">Imshaugia aleurites</name>
    <dbReference type="NCBI Taxonomy" id="172621"/>
    <lineage>
        <taxon>Eukaryota</taxon>
        <taxon>Fungi</taxon>
        <taxon>Dikarya</taxon>
        <taxon>Ascomycota</taxon>
        <taxon>Pezizomycotina</taxon>
        <taxon>Lecanoromycetes</taxon>
        <taxon>OSLEUM clade</taxon>
        <taxon>Lecanoromycetidae</taxon>
        <taxon>Lecanorales</taxon>
        <taxon>Lecanorineae</taxon>
        <taxon>Parmeliaceae</taxon>
        <taxon>Imshaugia</taxon>
    </lineage>
</organism>
<dbReference type="GO" id="GO:0005737">
    <property type="term" value="C:cytoplasm"/>
    <property type="evidence" value="ECO:0007669"/>
    <property type="project" value="UniProtKB-SubCell"/>
</dbReference>
<evidence type="ECO:0000313" key="8">
    <source>
        <dbReference type="Proteomes" id="UP000664534"/>
    </source>
</evidence>
<feature type="compositionally biased region" description="Basic and acidic residues" evidence="6">
    <location>
        <begin position="104"/>
        <end position="115"/>
    </location>
</feature>
<evidence type="ECO:0000256" key="3">
    <source>
        <dbReference type="ARBA" id="ARBA00005459"/>
    </source>
</evidence>
<dbReference type="OrthoDB" id="4072855at2759"/>
<comment type="subcellular location">
    <subcellularLocation>
        <location evidence="2">Cytoplasm</location>
    </subcellularLocation>
    <subcellularLocation>
        <location evidence="1">Nucleus</location>
    </subcellularLocation>
</comment>
<keyword evidence="5" id="KW-0539">Nucleus</keyword>
<feature type="region of interest" description="Disordered" evidence="6">
    <location>
        <begin position="1"/>
        <end position="45"/>
    </location>
</feature>
<dbReference type="Pfam" id="PF08591">
    <property type="entry name" value="RNR_inhib"/>
    <property type="match status" value="1"/>
</dbReference>
<dbReference type="PANTHER" id="PTHR28081:SF1">
    <property type="entry name" value="DAMAGE-REGULATED IMPORT FACILITATOR 1"/>
    <property type="match status" value="1"/>
</dbReference>
<protein>
    <submittedName>
        <fullName evidence="7">Uncharacterized protein</fullName>
    </submittedName>
</protein>
<dbReference type="PANTHER" id="PTHR28081">
    <property type="entry name" value="DAMAGE-REGULATED IMPORT FACILITATOR 1-RELATED"/>
    <property type="match status" value="1"/>
</dbReference>
<dbReference type="InterPro" id="IPR013900">
    <property type="entry name" value="RNR_inhibitor"/>
</dbReference>
<keyword evidence="8" id="KW-1185">Reference proteome</keyword>
<dbReference type="AlphaFoldDB" id="A0A8H3J657"/>
<comment type="similarity">
    <text evidence="3">Belongs to the DIF1/spd1 family.</text>
</comment>
<sequence>MSTSKRSIKRPFQPSINSYFGHPTLDGAPAPSAQPSPPSSAIPTNIPITIQSSLLNVGMRIRKSVPEGYQTPRKLSCGLPSAYNDPSRGVTGLVPYCGILKIGDHDTQPVPREEDLPPLQLDCDDRGFPSSQESNASSDILQPVVTAAVGSSHKRRREEEGDESDVDSQSLSPQSYPPFSHTRMPNLDHLRPIALPKTRKKPVLVALDLKESEMIDVGDFEEADFLRPGEWG</sequence>
<comment type="caution">
    <text evidence="7">The sequence shown here is derived from an EMBL/GenBank/DDBJ whole genome shotgun (WGS) entry which is preliminary data.</text>
</comment>
<feature type="region of interest" description="Disordered" evidence="6">
    <location>
        <begin position="104"/>
        <end position="185"/>
    </location>
</feature>
<gene>
    <name evidence="7" type="ORF">IMSHALPRED_002548</name>
</gene>
<dbReference type="Proteomes" id="UP000664534">
    <property type="component" value="Unassembled WGS sequence"/>
</dbReference>
<evidence type="ECO:0000256" key="2">
    <source>
        <dbReference type="ARBA" id="ARBA00004496"/>
    </source>
</evidence>
<proteinExistence type="inferred from homology"/>
<feature type="compositionally biased region" description="Polar residues" evidence="6">
    <location>
        <begin position="129"/>
        <end position="140"/>
    </location>
</feature>
<evidence type="ECO:0000313" key="7">
    <source>
        <dbReference type="EMBL" id="CAF9941379.1"/>
    </source>
</evidence>
<accession>A0A8H3J657</accession>
<dbReference type="EMBL" id="CAJPDT010000147">
    <property type="protein sequence ID" value="CAF9941379.1"/>
    <property type="molecule type" value="Genomic_DNA"/>
</dbReference>
<evidence type="ECO:0000256" key="4">
    <source>
        <dbReference type="ARBA" id="ARBA00022490"/>
    </source>
</evidence>
<reference evidence="7" key="1">
    <citation type="submission" date="2021-03" db="EMBL/GenBank/DDBJ databases">
        <authorList>
            <person name="Tagirdzhanova G."/>
        </authorList>
    </citation>
    <scope>NUCLEOTIDE SEQUENCE</scope>
</reference>
<dbReference type="GO" id="GO:0008104">
    <property type="term" value="P:intracellular protein localization"/>
    <property type="evidence" value="ECO:0007669"/>
    <property type="project" value="TreeGrafter"/>
</dbReference>
<evidence type="ECO:0000256" key="6">
    <source>
        <dbReference type="SAM" id="MobiDB-lite"/>
    </source>
</evidence>
<dbReference type="GO" id="GO:1990846">
    <property type="term" value="F:ribonucleoside-diphosphate reductase inhibitor activity"/>
    <property type="evidence" value="ECO:0007669"/>
    <property type="project" value="TreeGrafter"/>
</dbReference>